<dbReference type="EMBL" id="STGY01000037">
    <property type="protein sequence ID" value="THV41916.1"/>
    <property type="molecule type" value="Genomic_DNA"/>
</dbReference>
<dbReference type="OrthoDB" id="9990603at2"/>
<accession>A0A4V4HSQ4</accession>
<sequence>MPQFTIAVDGKPGDASDLYQVLTSTRLPLGVALEPVSERDGTLSTADTIIAAVSTLAALGSLTLQICQWKAVAKVVVHLECPDGTRVILENPEPETIRHIWELSQRQR</sequence>
<reference evidence="1 2" key="2">
    <citation type="submission" date="2019-05" db="EMBL/GenBank/DDBJ databases">
        <title>Glycomyces buryatensis sp. nov.</title>
        <authorList>
            <person name="Nikitina E."/>
        </authorList>
    </citation>
    <scope>NUCLEOTIDE SEQUENCE [LARGE SCALE GENOMIC DNA]</scope>
    <source>
        <strain evidence="1 2">18</strain>
    </source>
</reference>
<dbReference type="RefSeq" id="WP_136534279.1">
    <property type="nucleotide sequence ID" value="NZ_STGY01000037.1"/>
</dbReference>
<comment type="caution">
    <text evidence="1">The sequence shown here is derived from an EMBL/GenBank/DDBJ whole genome shotgun (WGS) entry which is preliminary data.</text>
</comment>
<protein>
    <submittedName>
        <fullName evidence="1">Uncharacterized protein</fullName>
    </submittedName>
</protein>
<gene>
    <name evidence="1" type="ORF">FAB82_09370</name>
</gene>
<reference evidence="2" key="1">
    <citation type="submission" date="2019-04" db="EMBL/GenBank/DDBJ databases">
        <title>Nocardioides xinjiangensis sp. nov.</title>
        <authorList>
            <person name="Liu S."/>
        </authorList>
    </citation>
    <scope>NUCLEOTIDE SEQUENCE [LARGE SCALE GENOMIC DNA]</scope>
    <source>
        <strain evidence="2">18</strain>
    </source>
</reference>
<proteinExistence type="predicted"/>
<dbReference type="Proteomes" id="UP000308760">
    <property type="component" value="Unassembled WGS sequence"/>
</dbReference>
<dbReference type="AlphaFoldDB" id="A0A4V4HSQ4"/>
<name>A0A4V4HSQ4_9ACTN</name>
<evidence type="ECO:0000313" key="1">
    <source>
        <dbReference type="EMBL" id="THV41916.1"/>
    </source>
</evidence>
<keyword evidence="2" id="KW-1185">Reference proteome</keyword>
<evidence type="ECO:0000313" key="2">
    <source>
        <dbReference type="Proteomes" id="UP000308760"/>
    </source>
</evidence>
<organism evidence="1 2">
    <name type="scientific">Glycomyces buryatensis</name>
    <dbReference type="NCBI Taxonomy" id="2570927"/>
    <lineage>
        <taxon>Bacteria</taxon>
        <taxon>Bacillati</taxon>
        <taxon>Actinomycetota</taxon>
        <taxon>Actinomycetes</taxon>
        <taxon>Glycomycetales</taxon>
        <taxon>Glycomycetaceae</taxon>
        <taxon>Glycomyces</taxon>
    </lineage>
</organism>